<dbReference type="STRING" id="5664.E9ACF2"/>
<dbReference type="HAMAP" id="MF_01376">
    <property type="entry name" value="PhnW_aminotrans_5"/>
    <property type="match status" value="1"/>
</dbReference>
<dbReference type="InterPro" id="IPR000192">
    <property type="entry name" value="Aminotrans_V_dom"/>
</dbReference>
<evidence type="ECO:0000256" key="1">
    <source>
        <dbReference type="ARBA" id="ARBA00001933"/>
    </source>
</evidence>
<dbReference type="PANTHER" id="PTHR42778">
    <property type="entry name" value="2-AMINOETHYLPHOSPHONATE--PYRUVATE TRANSAMINASE"/>
    <property type="match status" value="1"/>
</dbReference>
<reference evidence="10 11" key="2">
    <citation type="journal article" date="2005" name="Science">
        <title>The genome of the kinetoplastid parasite, Leishmania major.</title>
        <authorList>
            <person name="Ivens A.C."/>
            <person name="Peacock C.S."/>
            <person name="Worthey E.A."/>
            <person name="Murphy L."/>
            <person name="Aggarwal G."/>
            <person name="Berriman M."/>
            <person name="Sisk E."/>
            <person name="Rajandream M.A."/>
            <person name="Adlem E."/>
            <person name="Aert R."/>
            <person name="Anupama A."/>
            <person name="Apostolou Z."/>
            <person name="Attipoe P."/>
            <person name="Bason N."/>
            <person name="Bauser C."/>
            <person name="Beck A."/>
            <person name="Beverley S.M."/>
            <person name="Bianchettin G."/>
            <person name="Borzym K."/>
            <person name="Bothe G."/>
            <person name="Bruschi C.V."/>
            <person name="Collins M."/>
            <person name="Cadag E."/>
            <person name="Ciarloni L."/>
            <person name="Clayton C."/>
            <person name="Coulson R.M."/>
            <person name="Cronin A."/>
            <person name="Cruz A.K."/>
            <person name="Davies R.M."/>
            <person name="De Gaudenzi J."/>
            <person name="Dobson D.E."/>
            <person name="Duesterhoeft A."/>
            <person name="Fazelina G."/>
            <person name="Fosker N."/>
            <person name="Frasch A.C."/>
            <person name="Fraser A."/>
            <person name="Fuchs M."/>
            <person name="Gabel C."/>
            <person name="Goble A."/>
            <person name="Goffeau A."/>
            <person name="Harris D."/>
            <person name="Hertz-Fowler C."/>
            <person name="Hilbert H."/>
            <person name="Horn D."/>
            <person name="Huang Y."/>
            <person name="Klages S."/>
            <person name="Knights A."/>
            <person name="Kube M."/>
            <person name="Larke N."/>
            <person name="Litvin L."/>
            <person name="Lord A."/>
            <person name="Louie T."/>
            <person name="Marra M."/>
            <person name="Masuy D."/>
            <person name="Matthews K."/>
            <person name="Michaeli S."/>
            <person name="Mottram J.C."/>
            <person name="Muller-Auer S."/>
            <person name="Munden H."/>
            <person name="Nelson S."/>
            <person name="Norbertczak H."/>
            <person name="Oliver K."/>
            <person name="O'neil S."/>
            <person name="Pentony M."/>
            <person name="Pohl T.M."/>
            <person name="Price C."/>
            <person name="Purnelle B."/>
            <person name="Quail M.A."/>
            <person name="Rabbinowitsch E."/>
            <person name="Reinhardt R."/>
            <person name="Rieger M."/>
            <person name="Rinta J."/>
            <person name="Robben J."/>
            <person name="Robertson L."/>
            <person name="Ruiz J.C."/>
            <person name="Rutter S."/>
            <person name="Saunders D."/>
            <person name="Schafer M."/>
            <person name="Schein J."/>
            <person name="Schwartz D.C."/>
            <person name="Seeger K."/>
            <person name="Seyler A."/>
            <person name="Sharp S."/>
            <person name="Shin H."/>
            <person name="Sivam D."/>
            <person name="Squares R."/>
            <person name="Squares S."/>
            <person name="Tosato V."/>
            <person name="Vogt C."/>
            <person name="Volckaert G."/>
            <person name="Wambutt R."/>
            <person name="Warren T."/>
            <person name="Wedler H."/>
            <person name="Woodward J."/>
            <person name="Zhou S."/>
            <person name="Zimmermann W."/>
            <person name="Smith D.F."/>
            <person name="Blackwell J.M."/>
            <person name="Stuart K.D."/>
            <person name="Barrell B."/>
            <person name="Myler P.J."/>
        </authorList>
    </citation>
    <scope>NUCLEOTIDE SEQUENCE [LARGE SCALE GENOMIC DNA]</scope>
    <source>
        <strain evidence="11">MHOM/IL/81/Friedlin</strain>
    </source>
</reference>
<dbReference type="InParanoid" id="E9ACF2"/>
<dbReference type="Proteomes" id="UP000000542">
    <property type="component" value="Chromosome 3"/>
</dbReference>
<sequence>MKMISFNVFRHVESPACCPPASFVADLSITSKKNTHKHLLSFFIFPLFLESLSVMLPTQKPVLFTPGPLMTSDTVKEAMLTDYASRDIRFVQAVKFIREELISVAGLDPQKWACILQQGSGSMGIEAAISTIFPRTGGKFLLINSGKYSEKQACVVKRLQFPMVMLKMGEGEELKMSALESIIRANPDITTVGFVHHETSTGMLYPAEQIAEVVRRELPKAKIIIDGISAFGGIPCDYEKACDVLVAAPNKCLHSVPGISIILARRLLIEAAKGCARSATLDLSMQLMSFDKSGQFAVTPPVHVVMALQQALVEYKRDGGLSGRQKTYQAKAQLVREAVKAMGFTLFLGESKPSCANVVVCVNMPRDPRWNFKRFYTYLNERGLIIYPGKASHAETFRFGIIGHTSLANCERLMKCAKEALKSMGIDHLQRKSNM</sequence>
<dbReference type="PANTHER" id="PTHR42778:SF1">
    <property type="entry name" value="2-AMINOETHYLPHOSPHONATE--PYRUVATE TRANSAMINASE"/>
    <property type="match status" value="1"/>
</dbReference>
<dbReference type="GO" id="GO:0019700">
    <property type="term" value="P:organic phosphonate catabolic process"/>
    <property type="evidence" value="ECO:0007669"/>
    <property type="project" value="InterPro"/>
</dbReference>
<accession>E9ACF2</accession>
<dbReference type="Pfam" id="PF00266">
    <property type="entry name" value="Aminotran_5"/>
    <property type="match status" value="1"/>
</dbReference>
<comment type="catalytic activity">
    <reaction evidence="6">
        <text>(2-aminoethyl)phosphonate + pyruvate = phosphonoacetaldehyde + L-alanine</text>
        <dbReference type="Rhea" id="RHEA:17021"/>
        <dbReference type="ChEBI" id="CHEBI:15361"/>
        <dbReference type="ChEBI" id="CHEBI:57418"/>
        <dbReference type="ChEBI" id="CHEBI:57972"/>
        <dbReference type="ChEBI" id="CHEBI:58383"/>
        <dbReference type="EC" id="2.6.1.37"/>
    </reaction>
</comment>
<feature type="domain" description="Aminotransferase class V" evidence="9">
    <location>
        <begin position="114"/>
        <end position="393"/>
    </location>
</feature>
<dbReference type="GO" id="GO:0047304">
    <property type="term" value="F:2-aminoethylphosphonate-pyruvate transaminase activity"/>
    <property type="evidence" value="ECO:0007669"/>
    <property type="project" value="UniProtKB-EC"/>
</dbReference>
<dbReference type="SUPFAM" id="SSF53383">
    <property type="entry name" value="PLP-dependent transferases"/>
    <property type="match status" value="1"/>
</dbReference>
<dbReference type="InterPro" id="IPR015424">
    <property type="entry name" value="PyrdxlP-dep_Trfase"/>
</dbReference>
<dbReference type="OMA" id="MLVPTNG"/>
<evidence type="ECO:0000256" key="4">
    <source>
        <dbReference type="ARBA" id="ARBA00022898"/>
    </source>
</evidence>
<name>E9ACF2_LEIMA</name>
<reference evidence="11" key="1">
    <citation type="journal article" date="2003" name="Nucleic Acids Res.">
        <title>Leishmania major chromosome 3 contains two long convergent polycistronic gene clusters separated by a tRNA gene.</title>
        <authorList>
            <person name="Worthey E.A."/>
            <person name="Martinez-Calvillo S."/>
            <person name="Schnaufer A."/>
            <person name="Aggarwal G."/>
            <person name="Cawthra J."/>
            <person name="Fazelinia G."/>
            <person name="Fong C."/>
            <person name="Fu G."/>
            <person name="Hassebrock M."/>
            <person name="Hixson G."/>
            <person name="Ivens A.C."/>
            <person name="Kiser P."/>
            <person name="Marsolini F."/>
            <person name="Rickel E."/>
            <person name="Salavati R."/>
            <person name="Sisk E."/>
            <person name="Sunkin S.M."/>
            <person name="Stuart K.D."/>
            <person name="Myler P.J."/>
        </authorList>
    </citation>
    <scope>NUCLEOTIDE SEQUENCE [LARGE SCALE GENOMIC DNA]</scope>
    <source>
        <strain evidence="11">MHOM/IL/81/Friedlin</strain>
    </source>
</reference>
<dbReference type="VEuPathDB" id="TriTrypDB:LMJLV39_030005300"/>
<dbReference type="InterPro" id="IPR024169">
    <property type="entry name" value="SP_NH2Trfase/AEP_transaminase"/>
</dbReference>
<dbReference type="RefSeq" id="XP_003721683.1">
    <property type="nucleotide sequence ID" value="XM_003721635.1"/>
</dbReference>
<evidence type="ECO:0000313" key="11">
    <source>
        <dbReference type="Proteomes" id="UP000000542"/>
    </source>
</evidence>
<protein>
    <submittedName>
        <fullName evidence="10">2-aminoethylphosphonate:pyruvateaminotransferas e-like protein</fullName>
    </submittedName>
</protein>
<feature type="modified residue" description="N6-(pyridoxal phosphate)lysine" evidence="8">
    <location>
        <position position="251"/>
    </location>
</feature>
<keyword evidence="11" id="KW-1185">Reference proteome</keyword>
<dbReference type="KEGG" id="lma:LMJF_03_0040"/>
<dbReference type="HOGENOM" id="CLU_027686_3_1_1"/>
<dbReference type="PIRSF" id="PIRSF000524">
    <property type="entry name" value="SPT"/>
    <property type="match status" value="1"/>
</dbReference>
<dbReference type="EMBL" id="FR796399">
    <property type="protein sequence ID" value="CBZ11968.1"/>
    <property type="molecule type" value="Genomic_DNA"/>
</dbReference>
<dbReference type="InterPro" id="IPR015421">
    <property type="entry name" value="PyrdxlP-dep_Trfase_major"/>
</dbReference>
<comment type="cofactor">
    <cofactor evidence="1 8">
        <name>pyridoxal 5'-phosphate</name>
        <dbReference type="ChEBI" id="CHEBI:597326"/>
    </cofactor>
</comment>
<dbReference type="eggNOG" id="KOG2862">
    <property type="taxonomic scope" value="Eukaryota"/>
</dbReference>
<dbReference type="NCBIfam" id="NF010006">
    <property type="entry name" value="PRK13479.1"/>
    <property type="match status" value="1"/>
</dbReference>
<evidence type="ECO:0000256" key="7">
    <source>
        <dbReference type="PIRSR" id="PIRSR000524-1"/>
    </source>
</evidence>
<dbReference type="Gene3D" id="3.40.640.10">
    <property type="entry name" value="Type I PLP-dependent aspartate aminotransferase-like (Major domain)"/>
    <property type="match status" value="1"/>
</dbReference>
<keyword evidence="4 8" id="KW-0663">Pyridoxal phosphate</keyword>
<dbReference type="VEuPathDB" id="TriTrypDB:LMJFC_030005500"/>
<keyword evidence="5" id="KW-0670">Pyruvate</keyword>
<reference evidence="10 11" key="3">
    <citation type="journal article" date="2011" name="Genome Res.">
        <title>Chromosome and gene copy number variation allow major structural change between species and strains of Leishmania.</title>
        <authorList>
            <person name="Rogers M.B."/>
            <person name="Hilley J.D."/>
            <person name="Dickens N.J."/>
            <person name="Wilkes J."/>
            <person name="Bates P.A."/>
            <person name="Depledge D.P."/>
            <person name="Harris D."/>
            <person name="Her Y."/>
            <person name="Herzyk P."/>
            <person name="Imamura H."/>
            <person name="Otto T.D."/>
            <person name="Sanders M."/>
            <person name="Seeger K."/>
            <person name="Dujardin J.C."/>
            <person name="Berriman M."/>
            <person name="Smith D.F."/>
            <person name="Hertz-Fowler C."/>
            <person name="Mottram J.C."/>
        </authorList>
    </citation>
    <scope>NUCLEOTIDE SEQUENCE [LARGE SCALE GENOMIC DNA]</scope>
    <source>
        <strain evidence="11">MHOM/IL/81/Friedlin</strain>
    </source>
</reference>
<gene>
    <name evidence="10" type="ORF">LMJF_03_0040</name>
</gene>
<dbReference type="VEuPathDB" id="TriTrypDB:LMJSD75_030005300"/>
<organism evidence="10 11">
    <name type="scientific">Leishmania major</name>
    <dbReference type="NCBI Taxonomy" id="5664"/>
    <lineage>
        <taxon>Eukaryota</taxon>
        <taxon>Discoba</taxon>
        <taxon>Euglenozoa</taxon>
        <taxon>Kinetoplastea</taxon>
        <taxon>Metakinetoplastina</taxon>
        <taxon>Trypanosomatida</taxon>
        <taxon>Trypanosomatidae</taxon>
        <taxon>Leishmaniinae</taxon>
        <taxon>Leishmania</taxon>
    </lineage>
</organism>
<dbReference type="Gene3D" id="3.90.1150.10">
    <property type="entry name" value="Aspartate Aminotransferase, domain 1"/>
    <property type="match status" value="1"/>
</dbReference>
<dbReference type="AlphaFoldDB" id="E9ACF2"/>
<evidence type="ECO:0000256" key="5">
    <source>
        <dbReference type="ARBA" id="ARBA00023317"/>
    </source>
</evidence>
<keyword evidence="2" id="KW-0032">Aminotransferase</keyword>
<evidence type="ECO:0000256" key="2">
    <source>
        <dbReference type="ARBA" id="ARBA00022576"/>
    </source>
</evidence>
<evidence type="ECO:0000256" key="3">
    <source>
        <dbReference type="ARBA" id="ARBA00022679"/>
    </source>
</evidence>
<proteinExistence type="inferred from homology"/>
<dbReference type="VEuPathDB" id="TriTrypDB:LmjF.03.0040"/>
<evidence type="ECO:0000256" key="6">
    <source>
        <dbReference type="ARBA" id="ARBA00049460"/>
    </source>
</evidence>
<evidence type="ECO:0000259" key="9">
    <source>
        <dbReference type="Pfam" id="PF00266"/>
    </source>
</evidence>
<evidence type="ECO:0000256" key="8">
    <source>
        <dbReference type="PIRSR" id="PIRSR000524-50"/>
    </source>
</evidence>
<evidence type="ECO:0000313" key="10">
    <source>
        <dbReference type="EMBL" id="CBZ11968.1"/>
    </source>
</evidence>
<keyword evidence="3" id="KW-0808">Transferase</keyword>
<dbReference type="InterPro" id="IPR015422">
    <property type="entry name" value="PyrdxlP-dep_Trfase_small"/>
</dbReference>
<dbReference type="InterPro" id="IPR012703">
    <property type="entry name" value="NH2EtPonate_pyrv_transaminase"/>
</dbReference>
<dbReference type="GeneID" id="12983158"/>
<feature type="binding site" evidence="7">
    <location>
        <position position="398"/>
    </location>
    <ligand>
        <name>substrate</name>
    </ligand>
</feature>